<dbReference type="InParanoid" id="S7W4W8"/>
<sequence length="100" mass="11960">GLVPLTEQDTVKKLFVKDFVYMREANRSNKFLKTLTKSNVIFKDYISKHKVNEYIERYLPIIIFKNNKNTKPMMPHHKDEKKIKMLTIKKLLKYLNGKSD</sequence>
<dbReference type="EMBL" id="ATCN01001284">
    <property type="protein sequence ID" value="EPR77786.1"/>
    <property type="molecule type" value="Genomic_DNA"/>
</dbReference>
<dbReference type="HOGENOM" id="CLU_2312977_0_0_1"/>
<accession>S7W4W8</accession>
<proteinExistence type="predicted"/>
<keyword evidence="2" id="KW-1185">Reference proteome</keyword>
<feature type="non-terminal residue" evidence="1">
    <location>
        <position position="1"/>
    </location>
</feature>
<dbReference type="VEuPathDB" id="MicrosporidiaDB:SLOPH_2536"/>
<protein>
    <submittedName>
        <fullName evidence="1">Uncharacterized protein</fullName>
    </submittedName>
</protein>
<comment type="caution">
    <text evidence="1">The sequence shown here is derived from an EMBL/GenBank/DDBJ whole genome shotgun (WGS) entry which is preliminary data.</text>
</comment>
<evidence type="ECO:0000313" key="2">
    <source>
        <dbReference type="Proteomes" id="UP000014978"/>
    </source>
</evidence>
<reference evidence="2" key="1">
    <citation type="journal article" date="2013" name="PLoS Genet.">
        <title>The genome of Spraguea lophii and the basis of host-microsporidian interactions.</title>
        <authorList>
            <person name="Campbell S.E."/>
            <person name="Williams T.A."/>
            <person name="Yousuf A."/>
            <person name="Soanes D.M."/>
            <person name="Paszkiewicz K.H."/>
            <person name="Williams B.A.P."/>
        </authorList>
    </citation>
    <scope>NUCLEOTIDE SEQUENCE [LARGE SCALE GENOMIC DNA]</scope>
    <source>
        <strain evidence="2">42_110</strain>
    </source>
</reference>
<evidence type="ECO:0000313" key="1">
    <source>
        <dbReference type="EMBL" id="EPR77786.1"/>
    </source>
</evidence>
<organism evidence="1 2">
    <name type="scientific">Spraguea lophii (strain 42_110)</name>
    <name type="common">Microsporidian parasite</name>
    <dbReference type="NCBI Taxonomy" id="1358809"/>
    <lineage>
        <taxon>Eukaryota</taxon>
        <taxon>Fungi</taxon>
        <taxon>Fungi incertae sedis</taxon>
        <taxon>Microsporidia</taxon>
        <taxon>Spragueidae</taxon>
        <taxon>Spraguea</taxon>
    </lineage>
</organism>
<dbReference type="Proteomes" id="UP000014978">
    <property type="component" value="Unassembled WGS sequence"/>
</dbReference>
<dbReference type="AlphaFoldDB" id="S7W4W8"/>
<name>S7W4W8_SPRLO</name>
<gene>
    <name evidence="1" type="ORF">SLOPH_2536</name>
</gene>